<dbReference type="EMBL" id="RSCL01000046">
    <property type="protein sequence ID" value="RUS94706.1"/>
    <property type="molecule type" value="Genomic_DNA"/>
</dbReference>
<sequence>MGSNGTGKSTVFEVLQKIQLFISGDSKIEAIFKSKDCTRWQISKIQRFELEILNHDGVYRYELGINHENQDKCRVDYEHLWFDNQLLLKFELGNVEIFKDNYTKESQYSFIWSQSVLPSLLSKADNTKITWFKERIARFIIVRVIPSLMQDESHQQERHLASQMENYLPFSITRRLLV</sequence>
<evidence type="ECO:0000313" key="2">
    <source>
        <dbReference type="Proteomes" id="UP000271624"/>
    </source>
</evidence>
<proteinExistence type="predicted"/>
<gene>
    <name evidence="1" type="ORF">DSM106972_092410</name>
</gene>
<dbReference type="SUPFAM" id="SSF52540">
    <property type="entry name" value="P-loop containing nucleoside triphosphate hydrolases"/>
    <property type="match status" value="1"/>
</dbReference>
<dbReference type="Proteomes" id="UP000271624">
    <property type="component" value="Unassembled WGS sequence"/>
</dbReference>
<dbReference type="InterPro" id="IPR027417">
    <property type="entry name" value="P-loop_NTPase"/>
</dbReference>
<evidence type="ECO:0008006" key="3">
    <source>
        <dbReference type="Google" id="ProtNLM"/>
    </source>
</evidence>
<keyword evidence="2" id="KW-1185">Reference proteome</keyword>
<accession>A0A433ULG9</accession>
<protein>
    <recommendedName>
        <fullName evidence="3">ATPase AAA-type core domain-containing protein</fullName>
    </recommendedName>
</protein>
<name>A0A433ULG9_9CYAN</name>
<dbReference type="AlphaFoldDB" id="A0A433ULG9"/>
<comment type="caution">
    <text evidence="1">The sequence shown here is derived from an EMBL/GenBank/DDBJ whole genome shotgun (WGS) entry which is preliminary data.</text>
</comment>
<evidence type="ECO:0000313" key="1">
    <source>
        <dbReference type="EMBL" id="RUS94706.1"/>
    </source>
</evidence>
<reference evidence="1" key="2">
    <citation type="journal article" date="2019" name="Genome Biol. Evol.">
        <title>Day and night: Metabolic profiles and evolutionary relationships of six axenic non-marine cyanobacteria.</title>
        <authorList>
            <person name="Will S.E."/>
            <person name="Henke P."/>
            <person name="Boedeker C."/>
            <person name="Huang S."/>
            <person name="Brinkmann H."/>
            <person name="Rohde M."/>
            <person name="Jarek M."/>
            <person name="Friedl T."/>
            <person name="Seufert S."/>
            <person name="Schumacher M."/>
            <person name="Overmann J."/>
            <person name="Neumann-Schaal M."/>
            <person name="Petersen J."/>
        </authorList>
    </citation>
    <scope>NUCLEOTIDE SEQUENCE [LARGE SCALE GENOMIC DNA]</scope>
    <source>
        <strain evidence="1">PCC 7102</strain>
    </source>
</reference>
<organism evidence="1 2">
    <name type="scientific">Dulcicalothrix desertica PCC 7102</name>
    <dbReference type="NCBI Taxonomy" id="232991"/>
    <lineage>
        <taxon>Bacteria</taxon>
        <taxon>Bacillati</taxon>
        <taxon>Cyanobacteriota</taxon>
        <taxon>Cyanophyceae</taxon>
        <taxon>Nostocales</taxon>
        <taxon>Calotrichaceae</taxon>
        <taxon>Dulcicalothrix</taxon>
    </lineage>
</organism>
<reference evidence="1" key="1">
    <citation type="submission" date="2018-12" db="EMBL/GenBank/DDBJ databases">
        <authorList>
            <person name="Will S."/>
            <person name="Neumann-Schaal M."/>
            <person name="Henke P."/>
        </authorList>
    </citation>
    <scope>NUCLEOTIDE SEQUENCE</scope>
    <source>
        <strain evidence="1">PCC 7102</strain>
    </source>
</reference>